<keyword evidence="2" id="KW-1185">Reference proteome</keyword>
<organism evidence="1 2">
    <name type="scientific">Streptococcus iners subsp. hyiners</name>
    <dbReference type="NCBI Taxonomy" id="3028083"/>
    <lineage>
        <taxon>Bacteria</taxon>
        <taxon>Bacillati</taxon>
        <taxon>Bacillota</taxon>
        <taxon>Bacilli</taxon>
        <taxon>Lactobacillales</taxon>
        <taxon>Streptococcaceae</taxon>
        <taxon>Streptococcus</taxon>
        <taxon>Streptococcus iners</taxon>
    </lineage>
</organism>
<dbReference type="RefSeq" id="WP_248054313.1">
    <property type="nucleotide sequence ID" value="NZ_CP118734.1"/>
</dbReference>
<sequence length="206" mass="23567">MDNLEFLVQEITNRLLDRLNSSSHQISLYLIGDKSVGGFLDGEYRIVEGIDEAEHIIANGLPLESLLRIAQLCPNSLEEMEVVTSLLAGRKVLVSKESFAIDCYRQSAKNLLFQELLQRKLKLEQYGVQFYSQKDLPALLKQEHMEVQSTHQTPEKNVSKKVKLITESRLRALELEDDGVFHVEKGTIITALARDYLNRRRITIIE</sequence>
<evidence type="ECO:0000313" key="2">
    <source>
        <dbReference type="Proteomes" id="UP001301526"/>
    </source>
</evidence>
<name>A0AA97A2R5_9STRE</name>
<dbReference type="AlphaFoldDB" id="A0AA97A2R5"/>
<gene>
    <name evidence="1" type="ORF">PW220_04765</name>
</gene>
<proteinExistence type="predicted"/>
<evidence type="ECO:0000313" key="1">
    <source>
        <dbReference type="EMBL" id="WNY49954.1"/>
    </source>
</evidence>
<accession>A0AA97A2R5</accession>
<dbReference type="EMBL" id="CP118734">
    <property type="protein sequence ID" value="WNY49954.1"/>
    <property type="molecule type" value="Genomic_DNA"/>
</dbReference>
<protein>
    <submittedName>
        <fullName evidence="1">Ethanolamine utilization protein</fullName>
    </submittedName>
</protein>
<reference evidence="1 2" key="1">
    <citation type="submission" date="2023-02" db="EMBL/GenBank/DDBJ databases">
        <title>Streptococcus sp. Genome Sequencing and Assembly.</title>
        <authorList>
            <person name="Shore S.M."/>
            <person name="Nicholson T.L."/>
        </authorList>
    </citation>
    <scope>NUCLEOTIDE SEQUENCE [LARGE SCALE GENOMIC DNA]</scope>
    <source>
        <strain evidence="1 2">29892</strain>
    </source>
</reference>
<dbReference type="Proteomes" id="UP001301526">
    <property type="component" value="Chromosome"/>
</dbReference>